<evidence type="ECO:0000313" key="3">
    <source>
        <dbReference type="EMBL" id="CAJ0595355.1"/>
    </source>
</evidence>
<name>A0AA36M1N3_CYLNA</name>
<feature type="region of interest" description="Disordered" evidence="1">
    <location>
        <begin position="38"/>
        <end position="87"/>
    </location>
</feature>
<feature type="signal peptide" evidence="2">
    <location>
        <begin position="1"/>
        <end position="17"/>
    </location>
</feature>
<accession>A0AA36M1N3</accession>
<reference evidence="3" key="1">
    <citation type="submission" date="2023-07" db="EMBL/GenBank/DDBJ databases">
        <authorList>
            <consortium name="CYATHOMIX"/>
        </authorList>
    </citation>
    <scope>NUCLEOTIDE SEQUENCE</scope>
    <source>
        <strain evidence="3">N/A</strain>
    </source>
</reference>
<feature type="region of interest" description="Disordered" evidence="1">
    <location>
        <begin position="173"/>
        <end position="319"/>
    </location>
</feature>
<gene>
    <name evidence="3" type="ORF">CYNAS_LOCUS7338</name>
</gene>
<evidence type="ECO:0000256" key="1">
    <source>
        <dbReference type="SAM" id="MobiDB-lite"/>
    </source>
</evidence>
<comment type="caution">
    <text evidence="3">The sequence shown here is derived from an EMBL/GenBank/DDBJ whole genome shotgun (WGS) entry which is preliminary data.</text>
</comment>
<proteinExistence type="predicted"/>
<dbReference type="AlphaFoldDB" id="A0AA36M1N3"/>
<sequence length="319" mass="34449">MWQCILICYSIVQHCLCFTVVLTQILLICCKRREKESAEPSHMPLPPDASKTQESGTPSDGTKESATKLSKEAPTQLGTDTTKSKETITVKTEEGYDVNKIKHFVEERRKDSTKTDLRSVQDLVFQYNPKHPLGSLPPPSSPKGSQKVKELALERTQVTSLEKEDDRELSVIVPTTSFLGPPSAKGSLPTLSVYDPLGLIPPHPSQPPPVPSPVSPPPALPSLTGVPDKEKTKSQQPSLSTPPTQAPNKETASKSSQISLSPMPNSQVHSKPMDKGAASTPASLSIKPTPPATPQPRARLTPNTSTEKQPPNDAEPAKK</sequence>
<dbReference type="Proteomes" id="UP001176961">
    <property type="component" value="Unassembled WGS sequence"/>
</dbReference>
<evidence type="ECO:0000313" key="4">
    <source>
        <dbReference type="Proteomes" id="UP001176961"/>
    </source>
</evidence>
<organism evidence="3 4">
    <name type="scientific">Cylicocyclus nassatus</name>
    <name type="common">Nematode worm</name>
    <dbReference type="NCBI Taxonomy" id="53992"/>
    <lineage>
        <taxon>Eukaryota</taxon>
        <taxon>Metazoa</taxon>
        <taxon>Ecdysozoa</taxon>
        <taxon>Nematoda</taxon>
        <taxon>Chromadorea</taxon>
        <taxon>Rhabditida</taxon>
        <taxon>Rhabditina</taxon>
        <taxon>Rhabditomorpha</taxon>
        <taxon>Strongyloidea</taxon>
        <taxon>Strongylidae</taxon>
        <taxon>Cylicocyclus</taxon>
    </lineage>
</organism>
<feature type="region of interest" description="Disordered" evidence="1">
    <location>
        <begin position="128"/>
        <end position="150"/>
    </location>
</feature>
<feature type="compositionally biased region" description="Pro residues" evidence="1">
    <location>
        <begin position="199"/>
        <end position="220"/>
    </location>
</feature>
<keyword evidence="2" id="KW-0732">Signal</keyword>
<feature type="chain" id="PRO_5041212366" evidence="2">
    <location>
        <begin position="18"/>
        <end position="319"/>
    </location>
</feature>
<feature type="compositionally biased region" description="Polar residues" evidence="1">
    <location>
        <begin position="234"/>
        <end position="269"/>
    </location>
</feature>
<keyword evidence="4" id="KW-1185">Reference proteome</keyword>
<feature type="compositionally biased region" description="Basic and acidic residues" evidence="1">
    <location>
        <begin position="61"/>
        <end position="71"/>
    </location>
</feature>
<dbReference type="EMBL" id="CATQJL010000112">
    <property type="protein sequence ID" value="CAJ0595355.1"/>
    <property type="molecule type" value="Genomic_DNA"/>
</dbReference>
<evidence type="ECO:0000256" key="2">
    <source>
        <dbReference type="SAM" id="SignalP"/>
    </source>
</evidence>
<protein>
    <submittedName>
        <fullName evidence="3">Uncharacterized protein</fullName>
    </submittedName>
</protein>
<feature type="compositionally biased region" description="Polar residues" evidence="1">
    <location>
        <begin position="50"/>
        <end position="60"/>
    </location>
</feature>